<comment type="similarity">
    <text evidence="1">Belongs to the BtpA family.</text>
</comment>
<dbReference type="PANTHER" id="PTHR21381:SF3">
    <property type="entry name" value="SGC REGION PROTEIN SGCQ-RELATED"/>
    <property type="match status" value="1"/>
</dbReference>
<sequence length="282" mass="29000">MATPTPPLERFEADRPVVGMVHLPALPGAPGFDGDRDAVRARALEDARRLEDGGVDGLILENFGDAPFYPDAVPKHVVAELTAIATAVTDAVDVPVGINVLRNDADAALSIAAAVDAAFVRVNVHVGTAATDQGVLEGRAHETLRLRDRLAADVAILADVHVKHATPVGDQAIDRAALETVERGRADGVIVSGPGTGVETPLADIERVTDALAEHDHEQAPVFVGSGVTSDTVDDCLAAGADGVIVGTALKEGGETTAPVTSERVAALVAAARAADSDDSYR</sequence>
<organism evidence="2 3">
    <name type="scientific">Haloarchaeobius amylolyticus</name>
    <dbReference type="NCBI Taxonomy" id="1198296"/>
    <lineage>
        <taxon>Archaea</taxon>
        <taxon>Methanobacteriati</taxon>
        <taxon>Methanobacteriota</taxon>
        <taxon>Stenosarchaea group</taxon>
        <taxon>Halobacteria</taxon>
        <taxon>Halobacteriales</taxon>
        <taxon>Halorubellaceae</taxon>
        <taxon>Haloarchaeobius</taxon>
    </lineage>
</organism>
<keyword evidence="3" id="KW-1185">Reference proteome</keyword>
<dbReference type="AlphaFoldDB" id="A0ABD6BJL4"/>
<dbReference type="CDD" id="cd04722">
    <property type="entry name" value="TIM_phosphate_binding"/>
    <property type="match status" value="1"/>
</dbReference>
<dbReference type="EMBL" id="JBHUDI010000009">
    <property type="protein sequence ID" value="MFD1564860.1"/>
    <property type="molecule type" value="Genomic_DNA"/>
</dbReference>
<dbReference type="Gene3D" id="3.20.20.70">
    <property type="entry name" value="Aldolase class I"/>
    <property type="match status" value="1"/>
</dbReference>
<name>A0ABD6BJL4_9EURY</name>
<protein>
    <submittedName>
        <fullName evidence="2">BtpA/SgcQ family protein</fullName>
    </submittedName>
</protein>
<dbReference type="RefSeq" id="WP_390288795.1">
    <property type="nucleotide sequence ID" value="NZ_JBHUDI010000009.1"/>
</dbReference>
<reference evidence="2 3" key="1">
    <citation type="journal article" date="2019" name="Int. J. Syst. Evol. Microbiol.">
        <title>The Global Catalogue of Microorganisms (GCM) 10K type strain sequencing project: providing services to taxonomists for standard genome sequencing and annotation.</title>
        <authorList>
            <consortium name="The Broad Institute Genomics Platform"/>
            <consortium name="The Broad Institute Genome Sequencing Center for Infectious Disease"/>
            <person name="Wu L."/>
            <person name="Ma J."/>
        </authorList>
    </citation>
    <scope>NUCLEOTIDE SEQUENCE [LARGE SCALE GENOMIC DNA]</scope>
    <source>
        <strain evidence="2 3">CGMCC 1.12230</strain>
    </source>
</reference>
<accession>A0ABD6BJL4</accession>
<dbReference type="NCBIfam" id="TIGR00259">
    <property type="entry name" value="thylakoid_BtpA"/>
    <property type="match status" value="1"/>
</dbReference>
<dbReference type="PIRSF" id="PIRSF005956">
    <property type="entry name" value="BtpA"/>
    <property type="match status" value="1"/>
</dbReference>
<evidence type="ECO:0000256" key="1">
    <source>
        <dbReference type="ARBA" id="ARBA00006007"/>
    </source>
</evidence>
<dbReference type="InterPro" id="IPR005137">
    <property type="entry name" value="BtpA"/>
</dbReference>
<gene>
    <name evidence="2" type="ORF">ACFR99_15080</name>
</gene>
<dbReference type="Pfam" id="PF03437">
    <property type="entry name" value="BtpA"/>
    <property type="match status" value="1"/>
</dbReference>
<comment type="caution">
    <text evidence="2">The sequence shown here is derived from an EMBL/GenBank/DDBJ whole genome shotgun (WGS) entry which is preliminary data.</text>
</comment>
<dbReference type="InterPro" id="IPR013785">
    <property type="entry name" value="Aldolase_TIM"/>
</dbReference>
<evidence type="ECO:0000313" key="3">
    <source>
        <dbReference type="Proteomes" id="UP001597076"/>
    </source>
</evidence>
<evidence type="ECO:0000313" key="2">
    <source>
        <dbReference type="EMBL" id="MFD1564860.1"/>
    </source>
</evidence>
<dbReference type="InterPro" id="IPR011060">
    <property type="entry name" value="RibuloseP-bd_barrel"/>
</dbReference>
<dbReference type="PANTHER" id="PTHR21381">
    <property type="entry name" value="ZGC:162297"/>
    <property type="match status" value="1"/>
</dbReference>
<proteinExistence type="inferred from homology"/>
<dbReference type="Proteomes" id="UP001597076">
    <property type="component" value="Unassembled WGS sequence"/>
</dbReference>
<dbReference type="SUPFAM" id="SSF51366">
    <property type="entry name" value="Ribulose-phoshate binding barrel"/>
    <property type="match status" value="1"/>
</dbReference>